<gene>
    <name evidence="2" type="ORF">FHS29_000199</name>
</gene>
<evidence type="ECO:0000256" key="1">
    <source>
        <dbReference type="SAM" id="Phobius"/>
    </source>
</evidence>
<accession>A0A841C8A1</accession>
<keyword evidence="1" id="KW-1133">Transmembrane helix</keyword>
<keyword evidence="1" id="KW-0472">Membrane</keyword>
<dbReference type="AlphaFoldDB" id="A0A841C8A1"/>
<name>A0A841C8A1_9PSEU</name>
<dbReference type="RefSeq" id="WP_281391483.1">
    <property type="nucleotide sequence ID" value="NZ_JACHJN010000001.1"/>
</dbReference>
<reference evidence="2 3" key="1">
    <citation type="submission" date="2020-08" db="EMBL/GenBank/DDBJ databases">
        <title>Genomic Encyclopedia of Type Strains, Phase III (KMG-III): the genomes of soil and plant-associated and newly described type strains.</title>
        <authorList>
            <person name="Whitman W."/>
        </authorList>
    </citation>
    <scope>NUCLEOTIDE SEQUENCE [LARGE SCALE GENOMIC DNA]</scope>
    <source>
        <strain evidence="2 3">CECT 8640</strain>
    </source>
</reference>
<comment type="caution">
    <text evidence="2">The sequence shown here is derived from an EMBL/GenBank/DDBJ whole genome shotgun (WGS) entry which is preliminary data.</text>
</comment>
<keyword evidence="1" id="KW-0812">Transmembrane</keyword>
<evidence type="ECO:0000313" key="2">
    <source>
        <dbReference type="EMBL" id="MBB5953629.1"/>
    </source>
</evidence>
<protein>
    <submittedName>
        <fullName evidence="2">Uncharacterized protein</fullName>
    </submittedName>
</protein>
<proteinExistence type="predicted"/>
<dbReference type="Proteomes" id="UP000547510">
    <property type="component" value="Unassembled WGS sequence"/>
</dbReference>
<feature type="transmembrane region" description="Helical" evidence="1">
    <location>
        <begin position="15"/>
        <end position="35"/>
    </location>
</feature>
<evidence type="ECO:0000313" key="3">
    <source>
        <dbReference type="Proteomes" id="UP000547510"/>
    </source>
</evidence>
<organism evidence="2 3">
    <name type="scientific">Saccharothrix tamanrassetensis</name>
    <dbReference type="NCBI Taxonomy" id="1051531"/>
    <lineage>
        <taxon>Bacteria</taxon>
        <taxon>Bacillati</taxon>
        <taxon>Actinomycetota</taxon>
        <taxon>Actinomycetes</taxon>
        <taxon>Pseudonocardiales</taxon>
        <taxon>Pseudonocardiaceae</taxon>
        <taxon>Saccharothrix</taxon>
    </lineage>
</organism>
<sequence length="41" mass="4086">MTELMTAAVTPEAAIADPPLCVPSAAGLLLALLLLSPGKPK</sequence>
<dbReference type="EMBL" id="JACHJN010000001">
    <property type="protein sequence ID" value="MBB5953629.1"/>
    <property type="molecule type" value="Genomic_DNA"/>
</dbReference>
<keyword evidence="3" id="KW-1185">Reference proteome</keyword>